<keyword evidence="3" id="KW-0238">DNA-binding</keyword>
<dbReference type="TAIR" id="AT1G06850"/>
<dbReference type="AlphaFoldDB" id="Q9M9Z1"/>
<accession>Q9M9Z1</accession>
<organism evidence="9">
    <name type="scientific">Arabidopsis thaliana</name>
    <name type="common">Mouse-ear cress</name>
    <dbReference type="NCBI Taxonomy" id="3702"/>
    <lineage>
        <taxon>Eukaryota</taxon>
        <taxon>Viridiplantae</taxon>
        <taxon>Streptophyta</taxon>
        <taxon>Embryophyta</taxon>
        <taxon>Tracheophyta</taxon>
        <taxon>Spermatophyta</taxon>
        <taxon>Magnoliopsida</taxon>
        <taxon>eudicotyledons</taxon>
        <taxon>Gunneridae</taxon>
        <taxon>Pentapetalae</taxon>
        <taxon>rosids</taxon>
        <taxon>malvids</taxon>
        <taxon>Brassicales</taxon>
        <taxon>Brassicaceae</taxon>
        <taxon>Camelineae</taxon>
        <taxon>Arabidopsis</taxon>
    </lineage>
</organism>
<dbReference type="InterPro" id="IPR044759">
    <property type="entry name" value="bZIP_RF2"/>
</dbReference>
<feature type="compositionally biased region" description="Polar residues" evidence="7">
    <location>
        <begin position="80"/>
        <end position="91"/>
    </location>
</feature>
<reference key="1">
    <citation type="journal article" date="2000" name="Nature">
        <title>Sequence and analysis of chromosome 1 of the plant Arabidopsis thaliana.</title>
        <authorList>
            <person name="Theologis A."/>
            <person name="Ecker J.R."/>
            <person name="Palm C.J."/>
            <person name="Federspiel N.A."/>
            <person name="Kaul S."/>
            <person name="White O."/>
            <person name="Alonso J."/>
            <person name="Altafi H."/>
            <person name="Araujo R."/>
            <person name="Bowman C.L."/>
            <person name="Brooks S.Y."/>
            <person name="Buehler E."/>
            <person name="Chan A."/>
            <person name="Chao Q."/>
            <person name="Chen H."/>
            <person name="Cheuk R.F."/>
            <person name="Chin C.W."/>
            <person name="Chung M.K."/>
            <person name="Conn L."/>
            <person name="Conway A.B."/>
            <person name="Conway A.R."/>
            <person name="Creasy T.H."/>
            <person name="Dewar K."/>
            <person name="Dunn P."/>
            <person name="Etgu P."/>
            <person name="Feldblyum T.V."/>
            <person name="Feng J."/>
            <person name="Fong B."/>
            <person name="Fujii C.Y."/>
            <person name="Gill J.E."/>
            <person name="Goldsmith A.D."/>
            <person name="Haas B."/>
            <person name="Hansen N.F."/>
            <person name="Hughes B."/>
            <person name="Huizar L."/>
            <person name="Hunter J.L."/>
            <person name="Jenkins J."/>
            <person name="Johnson-Hopson C."/>
            <person name="Khan S."/>
            <person name="Khaykin E."/>
            <person name="Kim C.J."/>
            <person name="Koo H.L."/>
            <person name="Kremenetskaia I."/>
            <person name="Kurtz D.B."/>
            <person name="Kwan A."/>
            <person name="Lam B."/>
            <person name="Langin-Hooper S."/>
            <person name="Lee A."/>
            <person name="Lee J.M."/>
            <person name="Lenz C.A."/>
            <person name="Li J.H."/>
            <person name="Li Y."/>
            <person name="Lin X."/>
            <person name="Liu S.X."/>
            <person name="Liu Z.A."/>
            <person name="Luros J.S."/>
            <person name="Maiti R."/>
            <person name="Marziali A."/>
            <person name="Militscher J."/>
            <person name="Miranda M."/>
            <person name="Nguyen M."/>
            <person name="Nierman W.C."/>
            <person name="Osborne B.I."/>
            <person name="Pai G."/>
            <person name="Peterson J."/>
            <person name="Pham P.K."/>
            <person name="Rizzo M."/>
            <person name="Rooney T."/>
            <person name="Rowley D."/>
            <person name="Sakano H."/>
            <person name="Salzberg S.L."/>
            <person name="Schwartz J.R."/>
            <person name="Shinn P."/>
            <person name="Southwick A.M."/>
            <person name="Sun H."/>
            <person name="Tallon L.J."/>
            <person name="Tambunga G."/>
            <person name="Toriumi M.J."/>
            <person name="Town C.D."/>
            <person name="Utterback T."/>
            <person name="Van Aken S."/>
            <person name="Vaysberg M."/>
            <person name="Vysotskaia V.S."/>
            <person name="Walker M."/>
            <person name="Wu D."/>
            <person name="Yu G."/>
            <person name="Fraser C.M."/>
            <person name="Venter J.C."/>
            <person name="Davis R.W."/>
        </authorList>
    </citation>
    <scope>NUCLEOTIDE SEQUENCE [LARGE SCALE GENOMIC DNA]</scope>
    <source>
        <strain>cv. Columbia</strain>
    </source>
</reference>
<dbReference type="GO" id="GO:0005829">
    <property type="term" value="C:cytosol"/>
    <property type="evidence" value="ECO:0000314"/>
    <property type="project" value="TAIR"/>
</dbReference>
<dbReference type="InterPro" id="IPR004827">
    <property type="entry name" value="bZIP"/>
</dbReference>
<dbReference type="GO" id="GO:0000976">
    <property type="term" value="F:transcription cis-regulatory region binding"/>
    <property type="evidence" value="ECO:0000353"/>
    <property type="project" value="TAIR"/>
</dbReference>
<evidence type="ECO:0000256" key="3">
    <source>
        <dbReference type="ARBA" id="ARBA00023125"/>
    </source>
</evidence>
<keyword evidence="2" id="KW-0805">Transcription regulation</keyword>
<dbReference type="SUPFAM" id="SSF57959">
    <property type="entry name" value="Leucine zipper domain"/>
    <property type="match status" value="1"/>
</dbReference>
<dbReference type="PIR" id="D86203">
    <property type="entry name" value="D86203"/>
</dbReference>
<dbReference type="Pfam" id="PF00170">
    <property type="entry name" value="bZIP_1"/>
    <property type="match status" value="1"/>
</dbReference>
<protein>
    <submittedName>
        <fullName evidence="9">F4H5.7 protein</fullName>
    </submittedName>
</protein>
<evidence type="ECO:0000256" key="2">
    <source>
        <dbReference type="ARBA" id="ARBA00023015"/>
    </source>
</evidence>
<reference evidence="9" key="2">
    <citation type="submission" date="2000-04" db="EMBL/GenBank/DDBJ databases">
        <authorList>
            <person name="Federspiel N.A."/>
            <person name="Palm C.J."/>
            <person name="Conway A.B."/>
            <person name="Conn L."/>
            <person name="Hansen N.F."/>
            <person name="Altafi H."/>
            <person name="Araujo R."/>
            <person name="Huizar L."/>
            <person name="Rowley D."/>
            <person name="Buehler E."/>
            <person name="Dunn P."/>
            <person name="Gonzalez A."/>
            <person name="Kremenetskaia I."/>
            <person name="Kim C."/>
            <person name="Lenz C."/>
            <person name="Li J."/>
            <person name="Liu S."/>
            <person name="Luros S."/>
            <person name="Schwartz J."/>
            <person name="Shinn P."/>
            <person name="Toriumi M."/>
            <person name="Vysotskaia V.S."/>
            <person name="Walker M."/>
            <person name="Yu G."/>
            <person name="Ecker J."/>
            <person name="Theologis A."/>
            <person name="Davis R.W."/>
        </authorList>
    </citation>
    <scope>NUCLEOTIDE SEQUENCE</scope>
</reference>
<keyword evidence="6" id="KW-0175">Coiled coil</keyword>
<evidence type="ECO:0000313" key="9">
    <source>
        <dbReference type="EMBL" id="AAF63137.1"/>
    </source>
</evidence>
<dbReference type="FunFam" id="1.20.5.170:FF:000009">
    <property type="entry name" value="probable transcription factor PosF21"/>
    <property type="match status" value="1"/>
</dbReference>
<feature type="coiled-coil region" evidence="6">
    <location>
        <begin position="166"/>
        <end position="237"/>
    </location>
</feature>
<feature type="compositionally biased region" description="Low complexity" evidence="7">
    <location>
        <begin position="70"/>
        <end position="79"/>
    </location>
</feature>
<gene>
    <name evidence="9" type="primary">F4H5.7</name>
</gene>
<keyword evidence="4" id="KW-0804">Transcription</keyword>
<evidence type="ECO:0000256" key="4">
    <source>
        <dbReference type="ARBA" id="ARBA00023163"/>
    </source>
</evidence>
<feature type="compositionally biased region" description="Low complexity" evidence="7">
    <location>
        <begin position="43"/>
        <end position="62"/>
    </location>
</feature>
<dbReference type="Gene3D" id="1.20.5.170">
    <property type="match status" value="1"/>
</dbReference>
<dbReference type="GO" id="GO:0005737">
    <property type="term" value="C:cytoplasm"/>
    <property type="evidence" value="ECO:0000314"/>
    <property type="project" value="TAIR"/>
</dbReference>
<dbReference type="EMBL" id="AC011001">
    <property type="protein sequence ID" value="AAF63137.1"/>
    <property type="molecule type" value="Genomic_DNA"/>
</dbReference>
<dbReference type="PANTHER" id="PTHR13690">
    <property type="entry name" value="TRANSCRIPTION FACTOR POSF21-RELATED"/>
    <property type="match status" value="1"/>
</dbReference>
<dbReference type="CDD" id="cd14703">
    <property type="entry name" value="bZIP_plant_RF2"/>
    <property type="match status" value="1"/>
</dbReference>
<dbReference type="InterPro" id="IPR046347">
    <property type="entry name" value="bZIP_sf"/>
</dbReference>
<evidence type="ECO:0000256" key="5">
    <source>
        <dbReference type="ARBA" id="ARBA00023242"/>
    </source>
</evidence>
<dbReference type="GO" id="GO:0003700">
    <property type="term" value="F:DNA-binding transcription factor activity"/>
    <property type="evidence" value="ECO:0000250"/>
    <property type="project" value="TAIR"/>
</dbReference>
<name>Q9M9Z1_ARATH</name>
<evidence type="ECO:0000256" key="7">
    <source>
        <dbReference type="SAM" id="MobiDB-lite"/>
    </source>
</evidence>
<evidence type="ECO:0000259" key="8">
    <source>
        <dbReference type="PROSITE" id="PS50217"/>
    </source>
</evidence>
<evidence type="ECO:0000256" key="1">
    <source>
        <dbReference type="ARBA" id="ARBA00004123"/>
    </source>
</evidence>
<comment type="subcellular location">
    <subcellularLocation>
        <location evidence="1">Nucleus</location>
    </subcellularLocation>
</comment>
<feature type="domain" description="BZIP" evidence="8">
    <location>
        <begin position="148"/>
        <end position="211"/>
    </location>
</feature>
<dbReference type="GO" id="GO:0031490">
    <property type="term" value="F:chromatin DNA binding"/>
    <property type="evidence" value="ECO:0000314"/>
    <property type="project" value="TAIR"/>
</dbReference>
<dbReference type="ExpressionAtlas" id="Q9M9Z1">
    <property type="expression patterns" value="baseline and differential"/>
</dbReference>
<feature type="compositionally biased region" description="Pro residues" evidence="7">
    <location>
        <begin position="1"/>
        <end position="11"/>
    </location>
</feature>
<proteinExistence type="predicted"/>
<dbReference type="PANTHER" id="PTHR13690:SF122">
    <property type="entry name" value="ATBZIP TRANSCRIPTION FACTOR"/>
    <property type="match status" value="1"/>
</dbReference>
<sequence>MEKSDPPPVPKPGATIIPSSDPIPNADPIPSSSFHRRSRSDDMSMFMFMDPLSSAAPPSSDDLPSDDDLFSSFIDVDSLTSNPNPFQNPSLSSNSVSGAANPPPPPSSRPRHRHSNSVDAGCAMYAGDIMDAKKAMPPEKLSELWNIDPKRAKRILANRQSAARSKERKARYIQELERKVQSLQTEATTLSAQLTLYQRDTNGLANENTELKLRLQAMEQQAQLRNALNEALRKEVERMKMETGEISGNSDSFDMGMQQIQYSSSTFMAIPPYHGSMNLHDMQMHSSFNPMEMSNSQSVSDFLQNGRMQGLEISSNSSSLVKSEGPSLSASAIVQERTYVYICVGYVSLILGSMILIRQHQGSSSVASSPRHPHIRHPIRVLRQLLPTGLLHETKFPKLGVGVEMRDEALRD</sequence>
<dbReference type="PROSITE" id="PS50217">
    <property type="entry name" value="BZIP"/>
    <property type="match status" value="1"/>
</dbReference>
<feature type="region of interest" description="Disordered" evidence="7">
    <location>
        <begin position="1"/>
        <end position="117"/>
    </location>
</feature>
<keyword evidence="5" id="KW-0539">Nucleus</keyword>
<dbReference type="GO" id="GO:0005634">
    <property type="term" value="C:nucleus"/>
    <property type="evidence" value="ECO:0000314"/>
    <property type="project" value="TAIR"/>
</dbReference>
<dbReference type="SMART" id="SM00338">
    <property type="entry name" value="BRLZ"/>
    <property type="match status" value="1"/>
</dbReference>
<evidence type="ECO:0000256" key="6">
    <source>
        <dbReference type="SAM" id="Coils"/>
    </source>
</evidence>